<dbReference type="InterPro" id="IPR050317">
    <property type="entry name" value="Plant_Fungal_Acyltransferase"/>
</dbReference>
<evidence type="ECO:0000313" key="2">
    <source>
        <dbReference type="EnsemblPlants" id="Kaladp0099s0058.1.v1.1"/>
    </source>
</evidence>
<dbReference type="OMA" id="AWAHITA"/>
<organism evidence="2 3">
    <name type="scientific">Kalanchoe fedtschenkoi</name>
    <name type="common">Lavender scallops</name>
    <name type="synonym">South American air plant</name>
    <dbReference type="NCBI Taxonomy" id="63787"/>
    <lineage>
        <taxon>Eukaryota</taxon>
        <taxon>Viridiplantae</taxon>
        <taxon>Streptophyta</taxon>
        <taxon>Embryophyta</taxon>
        <taxon>Tracheophyta</taxon>
        <taxon>Spermatophyta</taxon>
        <taxon>Magnoliopsida</taxon>
        <taxon>eudicotyledons</taxon>
        <taxon>Gunneridae</taxon>
        <taxon>Pentapetalae</taxon>
        <taxon>Saxifragales</taxon>
        <taxon>Crassulaceae</taxon>
        <taxon>Kalanchoe</taxon>
    </lineage>
</organism>
<keyword evidence="3" id="KW-1185">Reference proteome</keyword>
<dbReference type="PANTHER" id="PTHR31642:SF5">
    <property type="entry name" value="OS01G0104900 PROTEIN"/>
    <property type="match status" value="1"/>
</dbReference>
<dbReference type="PANTHER" id="PTHR31642">
    <property type="entry name" value="TRICHOTHECENE 3-O-ACETYLTRANSFERASE"/>
    <property type="match status" value="1"/>
</dbReference>
<reference evidence="2" key="1">
    <citation type="submission" date="2021-01" db="UniProtKB">
        <authorList>
            <consortium name="EnsemblPlants"/>
        </authorList>
    </citation>
    <scope>IDENTIFICATION</scope>
</reference>
<sequence>MLIKTPSSFELRDCSHHVQPLLIAPSRPTPNHTLYLSNLDDQPFLRFSIKYLYLFKKSVSVDTLKRSLALVLADYYPLAGRLRVCPSNDHKLEVDCNGEGAVFVEAFMDSTAEELSEILNKKPNKSWRKLLHRVDGATSFIDIPPLIVQVTYLRCGGMILSTAISHCLCDGIGTSQFLHAWAYLTANQDADELLQIHQPFHCRHVLGPRVPPRVEFDHLAYYQSTHESDCGYDLYRWLQSQPLVPSSVIFTAADILRLKRRCLPTIKCTAFEALASHTWRSWVESLALPMNLNVKLLFSINVREKMSHDIPEGYYGNAFVLGCAETTAKQLVNSNLHDGVTLVQAAKKACSRECVKSLVDLLEDDKVKTDLRGSFVISQWSKLGLEEADFGGGKCMHMGAVASDVCCLFLPVVGHKDSIRVLVSMPEAVVEKFEDCMKGFLDEKEDCNAGKDGWIDNCF</sequence>
<proteinExistence type="inferred from homology"/>
<name>A0A7N0V559_KALFE</name>
<evidence type="ECO:0000256" key="1">
    <source>
        <dbReference type="ARBA" id="ARBA00009861"/>
    </source>
</evidence>
<dbReference type="EnsemblPlants" id="Kaladp0099s0058.1.v1.1">
    <property type="protein sequence ID" value="Kaladp0099s0058.1.v1.1"/>
    <property type="gene ID" value="Kaladp0099s0058.v1.1"/>
</dbReference>
<comment type="similarity">
    <text evidence="1">Belongs to the plant acyltransferase family.</text>
</comment>
<accession>A0A7N0V559</accession>
<dbReference type="Pfam" id="PF02458">
    <property type="entry name" value="Transferase"/>
    <property type="match status" value="1"/>
</dbReference>
<dbReference type="GO" id="GO:0016747">
    <property type="term" value="F:acyltransferase activity, transferring groups other than amino-acyl groups"/>
    <property type="evidence" value="ECO:0007669"/>
    <property type="project" value="TreeGrafter"/>
</dbReference>
<protein>
    <submittedName>
        <fullName evidence="2">Uncharacterized protein</fullName>
    </submittedName>
</protein>
<dbReference type="Gene3D" id="3.30.559.10">
    <property type="entry name" value="Chloramphenicol acetyltransferase-like domain"/>
    <property type="match status" value="2"/>
</dbReference>
<dbReference type="InterPro" id="IPR023213">
    <property type="entry name" value="CAT-like_dom_sf"/>
</dbReference>
<dbReference type="AlphaFoldDB" id="A0A7N0V559"/>
<evidence type="ECO:0000313" key="3">
    <source>
        <dbReference type="Proteomes" id="UP000594263"/>
    </source>
</evidence>
<dbReference type="Proteomes" id="UP000594263">
    <property type="component" value="Unplaced"/>
</dbReference>
<dbReference type="Gramene" id="Kaladp0099s0058.1.v1.1">
    <property type="protein sequence ID" value="Kaladp0099s0058.1.v1.1"/>
    <property type="gene ID" value="Kaladp0099s0058.v1.1"/>
</dbReference>